<evidence type="ECO:0000313" key="4">
    <source>
        <dbReference type="Proteomes" id="UP001527925"/>
    </source>
</evidence>
<dbReference type="PANTHER" id="PTHR31649">
    <property type="entry name" value="AGAP009604-PA"/>
    <property type="match status" value="1"/>
</dbReference>
<evidence type="ECO:0000256" key="1">
    <source>
        <dbReference type="ARBA" id="ARBA00022801"/>
    </source>
</evidence>
<dbReference type="Pfam" id="PF02839">
    <property type="entry name" value="CBM_5_12"/>
    <property type="match status" value="1"/>
</dbReference>
<dbReference type="Pfam" id="PF11901">
    <property type="entry name" value="DM9"/>
    <property type="match status" value="2"/>
</dbReference>
<dbReference type="InterPro" id="IPR036573">
    <property type="entry name" value="CBM_sf_5/12"/>
</dbReference>
<dbReference type="InterPro" id="IPR003610">
    <property type="entry name" value="CBM5/12"/>
</dbReference>
<name>A0ABR4N908_9FUNG</name>
<dbReference type="SUPFAM" id="SSF51055">
    <property type="entry name" value="Carbohydrate binding domain"/>
    <property type="match status" value="1"/>
</dbReference>
<sequence>MSSVVEWTEGVQYETGTIVVHQGAIYRATQPHTSQQGMHPAAAVQFWVVENVTALAEAPVTWVGTTGNAIPANAIQGGEEADGQPLYIARGWIEGGLHVGKVSRNWWDGARISYGGKEITVRDYEILIGSLSAIRWVPARGPLRVENFQETFIEGGREASGEPLFVARAKIVPRGESRPGVHPGKAGPGLTCHVAYGGEERMFEQYEVLVLNRAQ</sequence>
<protein>
    <recommendedName>
        <fullName evidence="2">Chitin-binding type-3 domain-containing protein</fullName>
    </recommendedName>
</protein>
<dbReference type="PANTHER" id="PTHR31649:SF1">
    <property type="entry name" value="FARNESOIC ACID O-METHYL TRANSFERASE DOMAIN-CONTAINING PROTEIN"/>
    <property type="match status" value="1"/>
</dbReference>
<dbReference type="Gene3D" id="2.10.10.20">
    <property type="entry name" value="Carbohydrate-binding module superfamily 5/12"/>
    <property type="match status" value="1"/>
</dbReference>
<comment type="caution">
    <text evidence="3">The sequence shown here is derived from an EMBL/GenBank/DDBJ whole genome shotgun (WGS) entry which is preliminary data.</text>
</comment>
<proteinExistence type="predicted"/>
<accession>A0ABR4N908</accession>
<dbReference type="InterPro" id="IPR006616">
    <property type="entry name" value="DM9_repeat"/>
</dbReference>
<reference evidence="3 4" key="1">
    <citation type="submission" date="2023-09" db="EMBL/GenBank/DDBJ databases">
        <title>Pangenome analysis of Batrachochytrium dendrobatidis and related Chytrids.</title>
        <authorList>
            <person name="Yacoub M.N."/>
            <person name="Stajich J.E."/>
            <person name="James T.Y."/>
        </authorList>
    </citation>
    <scope>NUCLEOTIDE SEQUENCE [LARGE SCALE GENOMIC DNA]</scope>
    <source>
        <strain evidence="3 4">JEL0888</strain>
    </source>
</reference>
<keyword evidence="4" id="KW-1185">Reference proteome</keyword>
<gene>
    <name evidence="3" type="ORF">HK105_204432</name>
</gene>
<dbReference type="Proteomes" id="UP001527925">
    <property type="component" value="Unassembled WGS sequence"/>
</dbReference>
<feature type="domain" description="Chitin-binding type-3" evidence="2">
    <location>
        <begin position="4"/>
        <end position="50"/>
    </location>
</feature>
<dbReference type="EMBL" id="JADGIZ020000019">
    <property type="protein sequence ID" value="KAL2916008.1"/>
    <property type="molecule type" value="Genomic_DNA"/>
</dbReference>
<organism evidence="3 4">
    <name type="scientific">Polyrhizophydium stewartii</name>
    <dbReference type="NCBI Taxonomy" id="2732419"/>
    <lineage>
        <taxon>Eukaryota</taxon>
        <taxon>Fungi</taxon>
        <taxon>Fungi incertae sedis</taxon>
        <taxon>Chytridiomycota</taxon>
        <taxon>Chytridiomycota incertae sedis</taxon>
        <taxon>Chytridiomycetes</taxon>
        <taxon>Rhizophydiales</taxon>
        <taxon>Rhizophydiales incertae sedis</taxon>
        <taxon>Polyrhizophydium</taxon>
    </lineage>
</organism>
<evidence type="ECO:0000259" key="2">
    <source>
        <dbReference type="SMART" id="SM00495"/>
    </source>
</evidence>
<dbReference type="CDD" id="cd12214">
    <property type="entry name" value="ChiA1_BD"/>
    <property type="match status" value="1"/>
</dbReference>
<evidence type="ECO:0000313" key="3">
    <source>
        <dbReference type="EMBL" id="KAL2916008.1"/>
    </source>
</evidence>
<dbReference type="SMART" id="SM00696">
    <property type="entry name" value="DM9"/>
    <property type="match status" value="2"/>
</dbReference>
<keyword evidence="1" id="KW-0378">Hydrolase</keyword>
<dbReference type="SMART" id="SM00495">
    <property type="entry name" value="ChtBD3"/>
    <property type="match status" value="1"/>
</dbReference>